<evidence type="ECO:0000313" key="1">
    <source>
        <dbReference type="EMBL" id="KAG7045142.1"/>
    </source>
</evidence>
<dbReference type="AlphaFoldDB" id="A0A9P7QZJ7"/>
<evidence type="ECO:0000313" key="2">
    <source>
        <dbReference type="Proteomes" id="UP000699042"/>
    </source>
</evidence>
<keyword evidence="2" id="KW-1185">Reference proteome</keyword>
<organism evidence="1 2">
    <name type="scientific">Colletotrichum scovillei</name>
    <dbReference type="NCBI Taxonomy" id="1209932"/>
    <lineage>
        <taxon>Eukaryota</taxon>
        <taxon>Fungi</taxon>
        <taxon>Dikarya</taxon>
        <taxon>Ascomycota</taxon>
        <taxon>Pezizomycotina</taxon>
        <taxon>Sordariomycetes</taxon>
        <taxon>Hypocreomycetidae</taxon>
        <taxon>Glomerellales</taxon>
        <taxon>Glomerellaceae</taxon>
        <taxon>Colletotrichum</taxon>
        <taxon>Colletotrichum acutatum species complex</taxon>
    </lineage>
</organism>
<gene>
    <name evidence="1" type="ORF">JMJ77_009229</name>
</gene>
<feature type="non-terminal residue" evidence="1">
    <location>
        <position position="1"/>
    </location>
</feature>
<protein>
    <submittedName>
        <fullName evidence="1">Uncharacterized protein</fullName>
    </submittedName>
</protein>
<accession>A0A9P7QZJ7</accession>
<dbReference type="Proteomes" id="UP000699042">
    <property type="component" value="Unassembled WGS sequence"/>
</dbReference>
<reference evidence="1" key="1">
    <citation type="submission" date="2021-05" db="EMBL/GenBank/DDBJ databases">
        <title>Comparative genomics of three Colletotrichum scovillei strains and genetic complementation revealed genes involved fungal growth and virulence on chili pepper.</title>
        <authorList>
            <person name="Hsieh D.-K."/>
            <person name="Chuang S.-C."/>
            <person name="Chen C.-Y."/>
            <person name="Chao Y.-T."/>
            <person name="Lu M.-Y.J."/>
            <person name="Lee M.-H."/>
            <person name="Shih M.-C."/>
        </authorList>
    </citation>
    <scope>NUCLEOTIDE SEQUENCE</scope>
    <source>
        <strain evidence="1">Coll-153</strain>
    </source>
</reference>
<proteinExistence type="predicted"/>
<comment type="caution">
    <text evidence="1">The sequence shown here is derived from an EMBL/GenBank/DDBJ whole genome shotgun (WGS) entry which is preliminary data.</text>
</comment>
<name>A0A9P7QZJ7_9PEZI</name>
<sequence>KESPRFNEAGRKVRTLPAGPWVGKIQIGHGVVLTIRLINHSHGTHVSLKLSH</sequence>
<dbReference type="EMBL" id="JAESDN010000009">
    <property type="protein sequence ID" value="KAG7045142.1"/>
    <property type="molecule type" value="Genomic_DNA"/>
</dbReference>